<keyword evidence="2" id="KW-0238">DNA-binding</keyword>
<evidence type="ECO:0000259" key="5">
    <source>
        <dbReference type="PROSITE" id="PS51063"/>
    </source>
</evidence>
<dbReference type="Proteomes" id="UP000199206">
    <property type="component" value="Unassembled WGS sequence"/>
</dbReference>
<dbReference type="PROSITE" id="PS51063">
    <property type="entry name" value="HTH_CRP_2"/>
    <property type="match status" value="1"/>
</dbReference>
<dbReference type="InterPro" id="IPR018490">
    <property type="entry name" value="cNMP-bd_dom_sf"/>
</dbReference>
<dbReference type="GO" id="GO:0003700">
    <property type="term" value="F:DNA-binding transcription factor activity"/>
    <property type="evidence" value="ECO:0007669"/>
    <property type="project" value="TreeGrafter"/>
</dbReference>
<dbReference type="CDD" id="cd00038">
    <property type="entry name" value="CAP_ED"/>
    <property type="match status" value="1"/>
</dbReference>
<dbReference type="EMBL" id="FOCF01000002">
    <property type="protein sequence ID" value="SEM73210.1"/>
    <property type="molecule type" value="Genomic_DNA"/>
</dbReference>
<name>A0A1H8AR53_9SPHN</name>
<evidence type="ECO:0000256" key="2">
    <source>
        <dbReference type="ARBA" id="ARBA00023125"/>
    </source>
</evidence>
<dbReference type="PANTHER" id="PTHR24567:SF68">
    <property type="entry name" value="DNA-BINDING TRANSCRIPTIONAL DUAL REGULATOR CRP"/>
    <property type="match status" value="1"/>
</dbReference>
<dbReference type="AlphaFoldDB" id="A0A1H8AR53"/>
<keyword evidence="6" id="KW-0808">Transferase</keyword>
<dbReference type="InterPro" id="IPR012318">
    <property type="entry name" value="HTH_CRP"/>
</dbReference>
<evidence type="ECO:0000256" key="1">
    <source>
        <dbReference type="ARBA" id="ARBA00023015"/>
    </source>
</evidence>
<dbReference type="Pfam" id="PF00027">
    <property type="entry name" value="cNMP_binding"/>
    <property type="match status" value="1"/>
</dbReference>
<dbReference type="SMART" id="SM00419">
    <property type="entry name" value="HTH_CRP"/>
    <property type="match status" value="1"/>
</dbReference>
<protein>
    <submittedName>
        <fullName evidence="6">cAMP-binding domain of CRP or a regulatory subunit of cAMP-dependent protein kinases</fullName>
    </submittedName>
</protein>
<proteinExistence type="predicted"/>
<dbReference type="InterPro" id="IPR036390">
    <property type="entry name" value="WH_DNA-bd_sf"/>
</dbReference>
<dbReference type="Gene3D" id="2.60.120.10">
    <property type="entry name" value="Jelly Rolls"/>
    <property type="match status" value="1"/>
</dbReference>
<keyword evidence="6" id="KW-0418">Kinase</keyword>
<keyword evidence="7" id="KW-1185">Reference proteome</keyword>
<dbReference type="InterPro" id="IPR000595">
    <property type="entry name" value="cNMP-bd_dom"/>
</dbReference>
<evidence type="ECO:0000313" key="6">
    <source>
        <dbReference type="EMBL" id="SEM73210.1"/>
    </source>
</evidence>
<dbReference type="SUPFAM" id="SSF51206">
    <property type="entry name" value="cAMP-binding domain-like"/>
    <property type="match status" value="1"/>
</dbReference>
<dbReference type="InterPro" id="IPR050397">
    <property type="entry name" value="Env_Response_Regulators"/>
</dbReference>
<dbReference type="PANTHER" id="PTHR24567">
    <property type="entry name" value="CRP FAMILY TRANSCRIPTIONAL REGULATORY PROTEIN"/>
    <property type="match status" value="1"/>
</dbReference>
<dbReference type="Gene3D" id="1.10.10.10">
    <property type="entry name" value="Winged helix-like DNA-binding domain superfamily/Winged helix DNA-binding domain"/>
    <property type="match status" value="1"/>
</dbReference>
<dbReference type="STRING" id="1166340.SAMN05192583_1027"/>
<feature type="domain" description="HTH crp-type" evidence="5">
    <location>
        <begin position="153"/>
        <end position="227"/>
    </location>
</feature>
<dbReference type="CDD" id="cd00092">
    <property type="entry name" value="HTH_CRP"/>
    <property type="match status" value="1"/>
</dbReference>
<dbReference type="Pfam" id="PF13545">
    <property type="entry name" value="HTH_Crp_2"/>
    <property type="match status" value="1"/>
</dbReference>
<dbReference type="PROSITE" id="PS50042">
    <property type="entry name" value="CNMP_BINDING_3"/>
    <property type="match status" value="1"/>
</dbReference>
<evidence type="ECO:0000256" key="3">
    <source>
        <dbReference type="ARBA" id="ARBA00023163"/>
    </source>
</evidence>
<organism evidence="6 7">
    <name type="scientific">Sphingomonas gellani</name>
    <dbReference type="NCBI Taxonomy" id="1166340"/>
    <lineage>
        <taxon>Bacteria</taxon>
        <taxon>Pseudomonadati</taxon>
        <taxon>Pseudomonadota</taxon>
        <taxon>Alphaproteobacteria</taxon>
        <taxon>Sphingomonadales</taxon>
        <taxon>Sphingomonadaceae</taxon>
        <taxon>Sphingomonas</taxon>
    </lineage>
</organism>
<dbReference type="GO" id="GO:0003677">
    <property type="term" value="F:DNA binding"/>
    <property type="evidence" value="ECO:0007669"/>
    <property type="project" value="UniProtKB-KW"/>
</dbReference>
<evidence type="ECO:0000259" key="4">
    <source>
        <dbReference type="PROSITE" id="PS50042"/>
    </source>
</evidence>
<feature type="domain" description="Cyclic nucleotide-binding" evidence="4">
    <location>
        <begin position="19"/>
        <end position="89"/>
    </location>
</feature>
<dbReference type="SUPFAM" id="SSF46785">
    <property type="entry name" value="Winged helix' DNA-binding domain"/>
    <property type="match status" value="1"/>
</dbReference>
<dbReference type="PRINTS" id="PR00034">
    <property type="entry name" value="HTHCRP"/>
</dbReference>
<dbReference type="SMART" id="SM00100">
    <property type="entry name" value="cNMP"/>
    <property type="match status" value="1"/>
</dbReference>
<reference evidence="7" key="1">
    <citation type="submission" date="2016-10" db="EMBL/GenBank/DDBJ databases">
        <authorList>
            <person name="Varghese N."/>
            <person name="Submissions S."/>
        </authorList>
    </citation>
    <scope>NUCLEOTIDE SEQUENCE [LARGE SCALE GENOMIC DNA]</scope>
    <source>
        <strain evidence="7">S6-262</strain>
    </source>
</reference>
<accession>A0A1H8AR53</accession>
<dbReference type="InterPro" id="IPR014710">
    <property type="entry name" value="RmlC-like_jellyroll"/>
</dbReference>
<evidence type="ECO:0000313" key="7">
    <source>
        <dbReference type="Proteomes" id="UP000199206"/>
    </source>
</evidence>
<dbReference type="GO" id="GO:0016301">
    <property type="term" value="F:kinase activity"/>
    <property type="evidence" value="ECO:0007669"/>
    <property type="project" value="UniProtKB-KW"/>
</dbReference>
<dbReference type="GO" id="GO:0005829">
    <property type="term" value="C:cytosol"/>
    <property type="evidence" value="ECO:0007669"/>
    <property type="project" value="TreeGrafter"/>
</dbReference>
<sequence>MTAGRISLPSTYPLHPMEEFGRLSDGERDAVIKLVGKPHAVERGDTIRREGDPAAGFFLLSEGWVLASMLLPAGRRQVLTIHLPGDVLGTSSMSSDEAVETLTAITPAAVSAISLTDFGQVIQKHPRIAVSFLLSAQRERITLMDQLASVGRTRAEQRMAALLVDLTERLGPLQLAEHSTFDLPLTQEEIGDVLGLTAVHVNRTLKILEIDGLIARSGRCVSILAMDRLVELGGRPRRPVRSGLDWLPAR</sequence>
<keyword evidence="1" id="KW-0805">Transcription regulation</keyword>
<gene>
    <name evidence="6" type="ORF">SAMN05192583_1027</name>
</gene>
<keyword evidence="3" id="KW-0804">Transcription</keyword>
<dbReference type="InterPro" id="IPR036388">
    <property type="entry name" value="WH-like_DNA-bd_sf"/>
</dbReference>